<feature type="domain" description="Dihydrodipicolinate reductase N-terminal" evidence="13">
    <location>
        <begin position="1"/>
        <end position="104"/>
    </location>
</feature>
<evidence type="ECO:0000259" key="14">
    <source>
        <dbReference type="Pfam" id="PF05173"/>
    </source>
</evidence>
<dbReference type="RefSeq" id="WP_012573379.1">
    <property type="nucleotide sequence ID" value="NC_011565.1"/>
</dbReference>
<evidence type="ECO:0000256" key="10">
    <source>
        <dbReference type="ARBA" id="ARBA00049080"/>
    </source>
</evidence>
<comment type="catalytic activity">
    <reaction evidence="10">
        <text>(S)-2,3,4,5-tetrahydrodipicolinate + NADP(+) + H2O = (2S,4S)-4-hydroxy-2,3,4,5-tetrahydrodipicolinate + NADPH + H(+)</text>
        <dbReference type="Rhea" id="RHEA:35331"/>
        <dbReference type="ChEBI" id="CHEBI:15377"/>
        <dbReference type="ChEBI" id="CHEBI:15378"/>
        <dbReference type="ChEBI" id="CHEBI:16845"/>
        <dbReference type="ChEBI" id="CHEBI:57783"/>
        <dbReference type="ChEBI" id="CHEBI:58349"/>
        <dbReference type="ChEBI" id="CHEBI:67139"/>
        <dbReference type="EC" id="1.17.1.8"/>
    </reaction>
</comment>
<dbReference type="Gene3D" id="3.40.50.720">
    <property type="entry name" value="NAD(P)-binding Rossmann-like Domain"/>
    <property type="match status" value="1"/>
</dbReference>
<dbReference type="GO" id="GO:0008839">
    <property type="term" value="F:4-hydroxy-tetrahydrodipicolinate reductase"/>
    <property type="evidence" value="ECO:0007669"/>
    <property type="project" value="UniProtKB-UniRule"/>
</dbReference>
<evidence type="ECO:0000259" key="13">
    <source>
        <dbReference type="Pfam" id="PF01113"/>
    </source>
</evidence>
<comment type="catalytic activity">
    <reaction evidence="11">
        <text>(S)-2,3,4,5-tetrahydrodipicolinate + NAD(+) + H2O = (2S,4S)-4-hydroxy-2,3,4,5-tetrahydrodipicolinate + NADH + H(+)</text>
        <dbReference type="Rhea" id="RHEA:35323"/>
        <dbReference type="ChEBI" id="CHEBI:15377"/>
        <dbReference type="ChEBI" id="CHEBI:15378"/>
        <dbReference type="ChEBI" id="CHEBI:16845"/>
        <dbReference type="ChEBI" id="CHEBI:57540"/>
        <dbReference type="ChEBI" id="CHEBI:57945"/>
        <dbReference type="ChEBI" id="CHEBI:67139"/>
        <dbReference type="EC" id="1.17.1.8"/>
    </reaction>
</comment>
<gene>
    <name evidence="15" type="ordered locus">CFPG_355</name>
</gene>
<dbReference type="SUPFAM" id="SSF55347">
    <property type="entry name" value="Glyceraldehyde-3-phosphate dehydrogenase-like, C-terminal domain"/>
    <property type="match status" value="1"/>
</dbReference>
<dbReference type="STRING" id="511995.CFPG_355"/>
<evidence type="ECO:0000256" key="11">
    <source>
        <dbReference type="ARBA" id="ARBA00049396"/>
    </source>
</evidence>
<dbReference type="KEGG" id="aps:CFPG_355"/>
<dbReference type="Proteomes" id="UP000000723">
    <property type="component" value="Chromosome"/>
</dbReference>
<dbReference type="EC" id="1.17.1.8" evidence="9 12"/>
<dbReference type="InterPro" id="IPR036291">
    <property type="entry name" value="NAD(P)-bd_dom_sf"/>
</dbReference>
<evidence type="ECO:0000256" key="8">
    <source>
        <dbReference type="ARBA" id="ARBA00037922"/>
    </source>
</evidence>
<evidence type="ECO:0000256" key="1">
    <source>
        <dbReference type="ARBA" id="ARBA00006642"/>
    </source>
</evidence>
<dbReference type="PANTHER" id="PTHR20836:SF0">
    <property type="entry name" value="4-HYDROXY-TETRAHYDRODIPICOLINATE REDUCTASE 1, CHLOROPLASTIC-RELATED"/>
    <property type="match status" value="1"/>
</dbReference>
<feature type="domain" description="Dihydrodipicolinate reductase C-terminal" evidence="14">
    <location>
        <begin position="107"/>
        <end position="228"/>
    </location>
</feature>
<dbReference type="OrthoDB" id="9790352at2"/>
<accession>B6YQZ6</accession>
<dbReference type="CDD" id="cd02274">
    <property type="entry name" value="DHDPR_N"/>
    <property type="match status" value="1"/>
</dbReference>
<evidence type="ECO:0000256" key="4">
    <source>
        <dbReference type="ARBA" id="ARBA00022915"/>
    </source>
</evidence>
<reference evidence="16" key="1">
    <citation type="journal article" date="2008" name="Science">
        <title>Genome of an endosymbiont coupling N2 fixation to cellulolysis within RT protist cells in termite gut.</title>
        <authorList>
            <person name="Hongoh Y."/>
            <person name="Sharma V.K."/>
            <person name="Prakash T."/>
            <person name="Noda S."/>
            <person name="Toh H."/>
            <person name="Taylor T.D."/>
            <person name="Kudo T."/>
            <person name="Sakaki Y."/>
            <person name="Toyoda A."/>
            <person name="Hattori M."/>
            <person name="Ohkuma M."/>
        </authorList>
    </citation>
    <scope>NUCLEOTIDE SEQUENCE [LARGE SCALE GENOMIC DNA]</scope>
</reference>
<dbReference type="SUPFAM" id="SSF51735">
    <property type="entry name" value="NAD(P)-binding Rossmann-fold domains"/>
    <property type="match status" value="1"/>
</dbReference>
<dbReference type="Pfam" id="PF05173">
    <property type="entry name" value="DapB_C"/>
    <property type="match status" value="1"/>
</dbReference>
<proteinExistence type="inferred from homology"/>
<comment type="pathway">
    <text evidence="8">Amino-acid biosynthesis; L-lysine biosynthesis via DAP pathway; (S)-tetrahydrodipicolinate from L-aspartate: step 4/4.</text>
</comment>
<dbReference type="HOGENOM" id="CLU_047479_1_0_10"/>
<dbReference type="NCBIfam" id="TIGR00036">
    <property type="entry name" value="dapB"/>
    <property type="match status" value="1"/>
</dbReference>
<dbReference type="EMBL" id="AP010656">
    <property type="protein sequence ID" value="BAG83618.1"/>
    <property type="molecule type" value="Genomic_DNA"/>
</dbReference>
<organism evidence="15 16">
    <name type="scientific">Azobacteroides pseudotrichonymphae genomovar. CFP2</name>
    <dbReference type="NCBI Taxonomy" id="511995"/>
    <lineage>
        <taxon>Bacteria</taxon>
        <taxon>Pseudomonadati</taxon>
        <taxon>Bacteroidota</taxon>
        <taxon>Bacteroidia</taxon>
        <taxon>Bacteroidales</taxon>
        <taxon>Candidatus Azobacteroides</taxon>
    </lineage>
</organism>
<keyword evidence="4" id="KW-0220">Diaminopimelate biosynthesis</keyword>
<evidence type="ECO:0000256" key="9">
    <source>
        <dbReference type="ARBA" id="ARBA00038983"/>
    </source>
</evidence>
<dbReference type="Pfam" id="PF01113">
    <property type="entry name" value="DapB_N"/>
    <property type="match status" value="1"/>
</dbReference>
<keyword evidence="3" id="KW-0521">NADP</keyword>
<dbReference type="AlphaFoldDB" id="B6YQZ6"/>
<dbReference type="InterPro" id="IPR000846">
    <property type="entry name" value="DapB_N"/>
</dbReference>
<comment type="similarity">
    <text evidence="1">Belongs to the DapB family.</text>
</comment>
<name>B6YQZ6_AZOPC</name>
<dbReference type="eggNOG" id="COG0289">
    <property type="taxonomic scope" value="Bacteria"/>
</dbReference>
<evidence type="ECO:0000256" key="2">
    <source>
        <dbReference type="ARBA" id="ARBA00022605"/>
    </source>
</evidence>
<dbReference type="PANTHER" id="PTHR20836">
    <property type="entry name" value="DIHYDRODIPICOLINATE REDUCTASE"/>
    <property type="match status" value="1"/>
</dbReference>
<keyword evidence="6" id="KW-0520">NAD</keyword>
<dbReference type="GO" id="GO:0019877">
    <property type="term" value="P:diaminopimelate biosynthetic process"/>
    <property type="evidence" value="ECO:0007669"/>
    <property type="project" value="UniProtKB-KW"/>
</dbReference>
<evidence type="ECO:0000256" key="6">
    <source>
        <dbReference type="ARBA" id="ARBA00023027"/>
    </source>
</evidence>
<evidence type="ECO:0000313" key="16">
    <source>
        <dbReference type="Proteomes" id="UP000000723"/>
    </source>
</evidence>
<evidence type="ECO:0000313" key="15">
    <source>
        <dbReference type="EMBL" id="BAG83618.1"/>
    </source>
</evidence>
<keyword evidence="7" id="KW-0457">Lysine biosynthesis</keyword>
<dbReference type="PIRSF" id="PIRSF000161">
    <property type="entry name" value="DHPR"/>
    <property type="match status" value="1"/>
</dbReference>
<keyword evidence="2" id="KW-0028">Amino-acid biosynthesis</keyword>
<protein>
    <recommendedName>
        <fullName evidence="9 12">4-hydroxy-tetrahydrodipicolinate reductase</fullName>
        <ecNumber evidence="9 12">1.17.1.8</ecNumber>
    </recommendedName>
</protein>
<dbReference type="Gene3D" id="3.30.360.10">
    <property type="entry name" value="Dihydrodipicolinate Reductase, domain 2"/>
    <property type="match status" value="1"/>
</dbReference>
<evidence type="ECO:0000256" key="12">
    <source>
        <dbReference type="NCBIfam" id="TIGR00036"/>
    </source>
</evidence>
<dbReference type="InterPro" id="IPR022663">
    <property type="entry name" value="DapB_C"/>
</dbReference>
<evidence type="ECO:0000256" key="5">
    <source>
        <dbReference type="ARBA" id="ARBA00023002"/>
    </source>
</evidence>
<dbReference type="InterPro" id="IPR023940">
    <property type="entry name" value="DHDPR_bac"/>
</dbReference>
<evidence type="ECO:0000256" key="3">
    <source>
        <dbReference type="ARBA" id="ARBA00022857"/>
    </source>
</evidence>
<evidence type="ECO:0000256" key="7">
    <source>
        <dbReference type="ARBA" id="ARBA00023154"/>
    </source>
</evidence>
<keyword evidence="16" id="KW-1185">Reference proteome</keyword>
<keyword evidence="5" id="KW-0560">Oxidoreductase</keyword>
<dbReference type="GO" id="GO:0009089">
    <property type="term" value="P:lysine biosynthetic process via diaminopimelate"/>
    <property type="evidence" value="ECO:0007669"/>
    <property type="project" value="UniProtKB-UniRule"/>
</dbReference>
<dbReference type="GO" id="GO:0005829">
    <property type="term" value="C:cytosol"/>
    <property type="evidence" value="ECO:0007669"/>
    <property type="project" value="TreeGrafter"/>
</dbReference>
<sequence>MNIALVGYGKMGHEIEKIARERKHNIVSIIDIDNQEDFDSNDFLHHTDVAIEFTRPETAFPNYMKCFERNIPVVTGTTGWLQHLEKIKKECQENKQTFFYASNYSIGVNLFFALSKFLAKMMNNFSQYDVSIEEVHHVHKLDSPSGTAITLSEGIIENINRKTFSNLSIRSKREDEVPGIHTVIYRSEADIISIRHNANNRKGFALGAILAAEYIQKKTGFLTMNDLLKPILI</sequence>